<comment type="subcellular location">
    <subcellularLocation>
        <location evidence="1">Nucleus</location>
    </subcellularLocation>
</comment>
<dbReference type="GO" id="GO:0005737">
    <property type="term" value="C:cytoplasm"/>
    <property type="evidence" value="ECO:0007669"/>
    <property type="project" value="TreeGrafter"/>
</dbReference>
<keyword evidence="7" id="KW-1185">Reference proteome</keyword>
<proteinExistence type="inferred from homology"/>
<name>A0A5S6R3T8_TRIMR</name>
<protein>
    <submittedName>
        <fullName evidence="8">Smg4_UPF3 domain-containing protein</fullName>
    </submittedName>
</protein>
<dbReference type="Pfam" id="PF03467">
    <property type="entry name" value="Smg4_UPF3"/>
    <property type="match status" value="1"/>
</dbReference>
<feature type="region of interest" description="Disordered" evidence="5">
    <location>
        <begin position="339"/>
        <end position="397"/>
    </location>
</feature>
<dbReference type="InterPro" id="IPR005120">
    <property type="entry name" value="UPF3_dom"/>
</dbReference>
<keyword evidence="4" id="KW-0539">Nucleus</keyword>
<evidence type="ECO:0000256" key="5">
    <source>
        <dbReference type="SAM" id="MobiDB-lite"/>
    </source>
</evidence>
<reference evidence="8" key="1">
    <citation type="submission" date="2019-12" db="UniProtKB">
        <authorList>
            <consortium name="WormBaseParasite"/>
        </authorList>
    </citation>
    <scope>IDENTIFICATION</scope>
</reference>
<dbReference type="GO" id="GO:0045727">
    <property type="term" value="P:positive regulation of translation"/>
    <property type="evidence" value="ECO:0007669"/>
    <property type="project" value="TreeGrafter"/>
</dbReference>
<comment type="similarity">
    <text evidence="2">Belongs to the RENT3 family.</text>
</comment>
<organism evidence="7 8">
    <name type="scientific">Trichuris muris</name>
    <name type="common">Mouse whipworm</name>
    <dbReference type="NCBI Taxonomy" id="70415"/>
    <lineage>
        <taxon>Eukaryota</taxon>
        <taxon>Metazoa</taxon>
        <taxon>Ecdysozoa</taxon>
        <taxon>Nematoda</taxon>
        <taxon>Enoplea</taxon>
        <taxon>Dorylaimia</taxon>
        <taxon>Trichinellida</taxon>
        <taxon>Trichuridae</taxon>
        <taxon>Trichuris</taxon>
    </lineage>
</organism>
<dbReference type="SUPFAM" id="SSF54928">
    <property type="entry name" value="RNA-binding domain, RBD"/>
    <property type="match status" value="1"/>
</dbReference>
<evidence type="ECO:0000256" key="2">
    <source>
        <dbReference type="ARBA" id="ARBA00005991"/>
    </source>
</evidence>
<dbReference type="GO" id="GO:0005730">
    <property type="term" value="C:nucleolus"/>
    <property type="evidence" value="ECO:0007669"/>
    <property type="project" value="TreeGrafter"/>
</dbReference>
<dbReference type="InterPro" id="IPR039722">
    <property type="entry name" value="Upf3"/>
</dbReference>
<dbReference type="GO" id="GO:0003729">
    <property type="term" value="F:mRNA binding"/>
    <property type="evidence" value="ECO:0007669"/>
    <property type="project" value="TreeGrafter"/>
</dbReference>
<dbReference type="PANTHER" id="PTHR13112:SF0">
    <property type="entry name" value="FI21285P1"/>
    <property type="match status" value="1"/>
</dbReference>
<dbReference type="InterPro" id="IPR012677">
    <property type="entry name" value="Nucleotide-bd_a/b_plait_sf"/>
</dbReference>
<dbReference type="AlphaFoldDB" id="A0A5S6R3T8"/>
<dbReference type="STRING" id="70415.A0A5S6R3T8"/>
<feature type="domain" description="UPF3" evidence="6">
    <location>
        <begin position="29"/>
        <end position="189"/>
    </location>
</feature>
<dbReference type="Gene3D" id="3.30.70.330">
    <property type="match status" value="1"/>
</dbReference>
<evidence type="ECO:0000256" key="1">
    <source>
        <dbReference type="ARBA" id="ARBA00004123"/>
    </source>
</evidence>
<accession>A0A5S6R3T8</accession>
<feature type="compositionally biased region" description="Basic and acidic residues" evidence="5">
    <location>
        <begin position="261"/>
        <end position="279"/>
    </location>
</feature>
<feature type="region of interest" description="Disordered" evidence="5">
    <location>
        <begin position="261"/>
        <end position="301"/>
    </location>
</feature>
<dbReference type="InterPro" id="IPR035979">
    <property type="entry name" value="RBD_domain_sf"/>
</dbReference>
<feature type="compositionally biased region" description="Polar residues" evidence="5">
    <location>
        <begin position="351"/>
        <end position="397"/>
    </location>
</feature>
<dbReference type="GO" id="GO:0000184">
    <property type="term" value="P:nuclear-transcribed mRNA catabolic process, nonsense-mediated decay"/>
    <property type="evidence" value="ECO:0007669"/>
    <property type="project" value="UniProtKB-KW"/>
</dbReference>
<sequence>MAASQNSGPSDVCLRRSSKGFPQLEHCSLRVVMRRLPSNLTEEEFLQLVNPLPPHRDFMFVPADTEHYSFARVYLTFNNIEDMIAFRDIFNGYVFVDSKGAESMALIELAPNQLIFAGKEEDGPLCGTIENDPDYLAFINRMSKAEATVNPTVDSILEEIDAREKAKLEPWNYMEKPPLAAYYDSILLEKKRFKEAKRKQREDERKKKEAERQRRLEKIKKEREAAKKAAAEWRNTDSGKAKAAVKAETKTVDVRKAKGGKKVDTKVETRSGAPLREHSATSSVYVPPHRKKGRGGASVRFKNKWATSMNSANNSTPECECKSEGTNFYQCDLKPESLVQSTLRKPVAKTSIGSTSGSADNGKTTTHSNNFETTHNSPSQVSTRTANTDSASSFDDA</sequence>
<evidence type="ECO:0000256" key="3">
    <source>
        <dbReference type="ARBA" id="ARBA00023161"/>
    </source>
</evidence>
<evidence type="ECO:0000313" key="8">
    <source>
        <dbReference type="WBParaSite" id="TMUE_3000014165.1"/>
    </source>
</evidence>
<evidence type="ECO:0000259" key="6">
    <source>
        <dbReference type="Pfam" id="PF03467"/>
    </source>
</evidence>
<evidence type="ECO:0000256" key="4">
    <source>
        <dbReference type="ARBA" id="ARBA00023242"/>
    </source>
</evidence>
<feature type="region of interest" description="Disordered" evidence="5">
    <location>
        <begin position="195"/>
        <end position="237"/>
    </location>
</feature>
<dbReference type="PANTHER" id="PTHR13112">
    <property type="entry name" value="UPF3 REGULATOR OF NONSENSE TRANSCRIPTS-LIKE PROTEIN"/>
    <property type="match status" value="1"/>
</dbReference>
<dbReference type="WBParaSite" id="TMUE_3000014165.1">
    <property type="protein sequence ID" value="TMUE_3000014165.1"/>
    <property type="gene ID" value="WBGene00289525"/>
</dbReference>
<dbReference type="Proteomes" id="UP000046395">
    <property type="component" value="Unassembled WGS sequence"/>
</dbReference>
<dbReference type="CDD" id="cd12455">
    <property type="entry name" value="RRM_like_Smg4_UPF3"/>
    <property type="match status" value="1"/>
</dbReference>
<keyword evidence="3" id="KW-0866">Nonsense-mediated mRNA decay</keyword>
<feature type="compositionally biased region" description="Basic and acidic residues" evidence="5">
    <location>
        <begin position="200"/>
        <end position="237"/>
    </location>
</feature>
<evidence type="ECO:0000313" key="7">
    <source>
        <dbReference type="Proteomes" id="UP000046395"/>
    </source>
</evidence>